<gene>
    <name evidence="7" type="ORF">PPAR00522_LOCUS21152</name>
</gene>
<evidence type="ECO:0000259" key="6">
    <source>
        <dbReference type="PROSITE" id="PS50089"/>
    </source>
</evidence>
<dbReference type="InterPro" id="IPR013083">
    <property type="entry name" value="Znf_RING/FYVE/PHD"/>
</dbReference>
<protein>
    <recommendedName>
        <fullName evidence="6">RING-type domain-containing protein</fullName>
    </recommendedName>
</protein>
<dbReference type="PROSITE" id="PS50089">
    <property type="entry name" value="ZF_RING_2"/>
    <property type="match status" value="1"/>
</dbReference>
<feature type="region of interest" description="Disordered" evidence="5">
    <location>
        <begin position="150"/>
        <end position="200"/>
    </location>
</feature>
<keyword evidence="1" id="KW-0479">Metal-binding</keyword>
<feature type="compositionally biased region" description="Low complexity" evidence="5">
    <location>
        <begin position="168"/>
        <end position="200"/>
    </location>
</feature>
<feature type="compositionally biased region" description="Pro residues" evidence="5">
    <location>
        <begin position="403"/>
        <end position="414"/>
    </location>
</feature>
<keyword evidence="2 4" id="KW-0863">Zinc-finger</keyword>
<name>A0A7S0YWC1_9CHLO</name>
<feature type="domain" description="RING-type" evidence="6">
    <location>
        <begin position="35"/>
        <end position="83"/>
    </location>
</feature>
<dbReference type="PANTHER" id="PTHR47361">
    <property type="entry name" value="RING/U-BOX SUPERFAMILY PROTEIN"/>
    <property type="match status" value="1"/>
</dbReference>
<evidence type="ECO:0000256" key="2">
    <source>
        <dbReference type="ARBA" id="ARBA00022771"/>
    </source>
</evidence>
<reference evidence="7" key="1">
    <citation type="submission" date="2021-01" db="EMBL/GenBank/DDBJ databases">
        <authorList>
            <person name="Corre E."/>
            <person name="Pelletier E."/>
            <person name="Niang G."/>
            <person name="Scheremetjew M."/>
            <person name="Finn R."/>
            <person name="Kale V."/>
            <person name="Holt S."/>
            <person name="Cochrane G."/>
            <person name="Meng A."/>
            <person name="Brown T."/>
            <person name="Cohen L."/>
        </authorList>
    </citation>
    <scope>NUCLEOTIDE SEQUENCE</scope>
    <source>
        <strain evidence="7">SAG 63-3</strain>
    </source>
</reference>
<sequence length="414" mass="43793">MSYIPDDFPQEFLPYLEDHNNQKASPNACFSDDICAICLESINLVDSASIKGCEHTYCAPCIISWTGFKSGFGGANGFCPQCKKSFDQMYCYRTIDGSPSDFPVLESVCLLKRAPWIQSRMKGAAKLLATSNSLSSQWVLGSSGSEWVANVPTPQRPTPATSFANVVSGSTRGSSPTSTAPRGSGSSSHSHSSLSSSVALPRNSAMTERYDNDAYLAMLYAEQERFQNGGRGPAGDDFSTYDEYDDDDELENYYMSSAAGPARIVFSNRRNGASGFMRSGRQYGRPSASHASSATGGGCKSTNNSRGVAGKGIHSKEALLGSSPPKGLAPSTLGSSPPSFFHRDSSASKSNAAKTSVAKTLDFSEGKEQLGKERIGSARGGASAPVDLDPNPNPNPTLDAPCPHHPSPPPQDCG</sequence>
<dbReference type="SUPFAM" id="SSF57850">
    <property type="entry name" value="RING/U-box"/>
    <property type="match status" value="1"/>
</dbReference>
<evidence type="ECO:0000256" key="3">
    <source>
        <dbReference type="ARBA" id="ARBA00022833"/>
    </source>
</evidence>
<dbReference type="GO" id="GO:0008270">
    <property type="term" value="F:zinc ion binding"/>
    <property type="evidence" value="ECO:0007669"/>
    <property type="project" value="UniProtKB-KW"/>
</dbReference>
<dbReference type="PANTHER" id="PTHR47361:SF4">
    <property type="entry name" value="RING_U-BOX SUPERFAMILY PROTEIN"/>
    <property type="match status" value="1"/>
</dbReference>
<dbReference type="Pfam" id="PF13639">
    <property type="entry name" value="zf-RING_2"/>
    <property type="match status" value="1"/>
</dbReference>
<feature type="compositionally biased region" description="Polar residues" evidence="5">
    <location>
        <begin position="158"/>
        <end position="167"/>
    </location>
</feature>
<dbReference type="EMBL" id="HBFM01032293">
    <property type="protein sequence ID" value="CAD8791253.1"/>
    <property type="molecule type" value="Transcribed_RNA"/>
</dbReference>
<evidence type="ECO:0000256" key="4">
    <source>
        <dbReference type="PROSITE-ProRule" id="PRU00175"/>
    </source>
</evidence>
<feature type="compositionally biased region" description="Basic and acidic residues" evidence="5">
    <location>
        <begin position="362"/>
        <end position="376"/>
    </location>
</feature>
<organism evidence="7">
    <name type="scientific">Polytomella parva</name>
    <dbReference type="NCBI Taxonomy" id="51329"/>
    <lineage>
        <taxon>Eukaryota</taxon>
        <taxon>Viridiplantae</taxon>
        <taxon>Chlorophyta</taxon>
        <taxon>core chlorophytes</taxon>
        <taxon>Chlorophyceae</taxon>
        <taxon>CS clade</taxon>
        <taxon>Chlamydomonadales</taxon>
        <taxon>Chlamydomonadaceae</taxon>
        <taxon>Polytomella</taxon>
    </lineage>
</organism>
<proteinExistence type="predicted"/>
<feature type="compositionally biased region" description="Low complexity" evidence="5">
    <location>
        <begin position="347"/>
        <end position="359"/>
    </location>
</feature>
<feature type="region of interest" description="Disordered" evidence="5">
    <location>
        <begin position="276"/>
        <end position="414"/>
    </location>
</feature>
<dbReference type="SMART" id="SM00184">
    <property type="entry name" value="RING"/>
    <property type="match status" value="1"/>
</dbReference>
<dbReference type="Gene3D" id="3.30.40.10">
    <property type="entry name" value="Zinc/RING finger domain, C3HC4 (zinc finger)"/>
    <property type="match status" value="1"/>
</dbReference>
<evidence type="ECO:0000313" key="7">
    <source>
        <dbReference type="EMBL" id="CAD8791253.1"/>
    </source>
</evidence>
<keyword evidence="3" id="KW-0862">Zinc</keyword>
<evidence type="ECO:0000256" key="1">
    <source>
        <dbReference type="ARBA" id="ARBA00022723"/>
    </source>
</evidence>
<dbReference type="AlphaFoldDB" id="A0A7S0YWC1"/>
<accession>A0A7S0YWC1</accession>
<evidence type="ECO:0000256" key="5">
    <source>
        <dbReference type="SAM" id="MobiDB-lite"/>
    </source>
</evidence>
<dbReference type="PROSITE" id="PS00518">
    <property type="entry name" value="ZF_RING_1"/>
    <property type="match status" value="1"/>
</dbReference>
<dbReference type="InterPro" id="IPR017907">
    <property type="entry name" value="Znf_RING_CS"/>
</dbReference>
<dbReference type="InterPro" id="IPR001841">
    <property type="entry name" value="Znf_RING"/>
</dbReference>